<evidence type="ECO:0000313" key="4">
    <source>
        <dbReference type="Proteomes" id="UP001652663"/>
    </source>
</evidence>
<evidence type="ECO:0000256" key="1">
    <source>
        <dbReference type="ARBA" id="ARBA00004328"/>
    </source>
</evidence>
<organism evidence="4 5">
    <name type="scientific">Bos indicus</name>
    <name type="common">Zebu</name>
    <dbReference type="NCBI Taxonomy" id="9915"/>
    <lineage>
        <taxon>Eukaryota</taxon>
        <taxon>Metazoa</taxon>
        <taxon>Chordata</taxon>
        <taxon>Craniata</taxon>
        <taxon>Vertebrata</taxon>
        <taxon>Euteleostomi</taxon>
        <taxon>Mammalia</taxon>
        <taxon>Eutheria</taxon>
        <taxon>Laurasiatheria</taxon>
        <taxon>Artiodactyla</taxon>
        <taxon>Ruminantia</taxon>
        <taxon>Pecora</taxon>
        <taxon>Bovidae</taxon>
        <taxon>Bovinae</taxon>
        <taxon>Bos</taxon>
    </lineage>
</organism>
<keyword evidence="2" id="KW-0812">Transmembrane</keyword>
<dbReference type="InterPro" id="IPR000328">
    <property type="entry name" value="GP41-like"/>
</dbReference>
<evidence type="ECO:0000313" key="6">
    <source>
        <dbReference type="RefSeq" id="XP_070654950.1"/>
    </source>
</evidence>
<accession>A0A6P5CGI0</accession>
<protein>
    <submittedName>
        <fullName evidence="5 6">Endogenous retrovirus group K member 13-1 Env polyprotein-like</fullName>
    </submittedName>
</protein>
<dbReference type="KEGG" id="biu:109565570"/>
<feature type="domain" description="Retroviral envelope protein GP41-like" evidence="3">
    <location>
        <begin position="139"/>
        <end position="328"/>
    </location>
</feature>
<sequence length="329" mass="37296">MEPVLLAAIAPVILHRPLNEQRYIVQACVHSPYAFLLDRNQSDLEVFEGETVYNVVCVNFFISNCVDRNDYNNYKAVMIVKQPPYLKIPVKLEGQWFDDYALKVLYEFNGLISRPKRFIAALIVGITALIAIIASVMVSAIALSKEVHTASFVDQLSKNVSVVLTTQEIIDKKIENKVNALEEAVLLMGQEITNLRIKLSLRCHAEFKWMCVNPLQVNESIHSWECIKNHILGVWSHSDFSIDISKLHQDIQNLKQAESDFSSQWLSNSLFENLEGYLSHGSFSTIMINVAMCLCLLVLICVIAPCLFRILNQSVSVLSTEFHTYALKK</sequence>
<feature type="transmembrane region" description="Helical" evidence="2">
    <location>
        <begin position="118"/>
        <end position="143"/>
    </location>
</feature>
<comment type="subcellular location">
    <subcellularLocation>
        <location evidence="1">Virion</location>
    </subcellularLocation>
</comment>
<dbReference type="RefSeq" id="XP_070654950.1">
    <property type="nucleotide sequence ID" value="XM_070798849.1"/>
</dbReference>
<dbReference type="GeneID" id="109565570"/>
<reference evidence="5 6" key="1">
    <citation type="submission" date="2025-05" db="UniProtKB">
        <authorList>
            <consortium name="RefSeq"/>
        </authorList>
    </citation>
    <scope>IDENTIFICATION</scope>
    <source>
        <tissue evidence="5 6">Blood</tissue>
    </source>
</reference>
<dbReference type="Pfam" id="PF00517">
    <property type="entry name" value="GP41"/>
    <property type="match status" value="1"/>
</dbReference>
<keyword evidence="2" id="KW-1133">Transmembrane helix</keyword>
<dbReference type="PANTHER" id="PTHR34313:SF2">
    <property type="entry name" value="ENDOGENOUS RETROVIRUS GROUP K MEMBER 21 ENV POLYPROTEIN-LIKE"/>
    <property type="match status" value="1"/>
</dbReference>
<gene>
    <name evidence="5 6" type="primary">LOC109565570</name>
</gene>
<evidence type="ECO:0000313" key="5">
    <source>
        <dbReference type="RefSeq" id="XP_019825046.2"/>
    </source>
</evidence>
<dbReference type="PANTHER" id="PTHR34313">
    <property type="entry name" value="ENDOGENOUS RETROVIRUS GROUP K MEMBER 113 ENV POLYPROTEIN-RELATED"/>
    <property type="match status" value="1"/>
</dbReference>
<keyword evidence="4" id="KW-1185">Reference proteome</keyword>
<feature type="transmembrane region" description="Helical" evidence="2">
    <location>
        <begin position="286"/>
        <end position="308"/>
    </location>
</feature>
<keyword evidence="2" id="KW-0472">Membrane</keyword>
<dbReference type="Proteomes" id="UP001652663">
    <property type="component" value="Chromosome 11"/>
</dbReference>
<name>A0A6P5CGI0_BOSIN</name>
<proteinExistence type="predicted"/>
<evidence type="ECO:0000259" key="3">
    <source>
        <dbReference type="Pfam" id="PF00517"/>
    </source>
</evidence>
<dbReference type="InterPro" id="IPR051255">
    <property type="entry name" value="Retroviral_env_glycoprotein"/>
</dbReference>
<evidence type="ECO:0000256" key="2">
    <source>
        <dbReference type="SAM" id="Phobius"/>
    </source>
</evidence>
<dbReference type="RefSeq" id="XP_019825046.2">
    <property type="nucleotide sequence ID" value="XM_019969487.2"/>
</dbReference>